<feature type="transmembrane region" description="Helical" evidence="1">
    <location>
        <begin position="72"/>
        <end position="100"/>
    </location>
</feature>
<proteinExistence type="predicted"/>
<gene>
    <name evidence="2" type="ORF">ABEB36_007130</name>
</gene>
<keyword evidence="1" id="KW-0472">Membrane</keyword>
<evidence type="ECO:0000256" key="1">
    <source>
        <dbReference type="SAM" id="Phobius"/>
    </source>
</evidence>
<accession>A0ABD1ETF0</accession>
<evidence type="ECO:0000313" key="2">
    <source>
        <dbReference type="EMBL" id="KAL1501890.1"/>
    </source>
</evidence>
<organism evidence="2 3">
    <name type="scientific">Hypothenemus hampei</name>
    <name type="common">Coffee berry borer</name>
    <dbReference type="NCBI Taxonomy" id="57062"/>
    <lineage>
        <taxon>Eukaryota</taxon>
        <taxon>Metazoa</taxon>
        <taxon>Ecdysozoa</taxon>
        <taxon>Arthropoda</taxon>
        <taxon>Hexapoda</taxon>
        <taxon>Insecta</taxon>
        <taxon>Pterygota</taxon>
        <taxon>Neoptera</taxon>
        <taxon>Endopterygota</taxon>
        <taxon>Coleoptera</taxon>
        <taxon>Polyphaga</taxon>
        <taxon>Cucujiformia</taxon>
        <taxon>Curculionidae</taxon>
        <taxon>Scolytinae</taxon>
        <taxon>Hypothenemus</taxon>
    </lineage>
</organism>
<sequence>MDISSLLKYYKSSWWSLSGCFKEVMCQDRKLLLSNLLWILGLLYPLAGNENIRNIDCAYAVLKEIHPAFAEIYFIIMTTYLYVTSIVVVALPATLFYSIWMQQSQFSKLAEYIDVKTWRSILETLGVTVLVIDENYHNNVSEKLNFIIKRHVQLLGFFHKRTEYLSIKITGFLFGLCGGFLAISAAVNIIKGERIFLSIILISIVCMGLEMDTGATQAYENAVSISRKLTKKLVPY</sequence>
<feature type="transmembrane region" description="Helical" evidence="1">
    <location>
        <begin position="169"/>
        <end position="189"/>
    </location>
</feature>
<keyword evidence="3" id="KW-1185">Reference proteome</keyword>
<dbReference type="Proteomes" id="UP001566132">
    <property type="component" value="Unassembled WGS sequence"/>
</dbReference>
<evidence type="ECO:0000313" key="3">
    <source>
        <dbReference type="Proteomes" id="UP001566132"/>
    </source>
</evidence>
<dbReference type="AlphaFoldDB" id="A0ABD1ETF0"/>
<protein>
    <submittedName>
        <fullName evidence="2">Uncharacterized protein</fullName>
    </submittedName>
</protein>
<name>A0ABD1ETF0_HYPHA</name>
<comment type="caution">
    <text evidence="2">The sequence shown here is derived from an EMBL/GenBank/DDBJ whole genome shotgun (WGS) entry which is preliminary data.</text>
</comment>
<feature type="transmembrane region" description="Helical" evidence="1">
    <location>
        <begin position="31"/>
        <end position="47"/>
    </location>
</feature>
<reference evidence="2 3" key="1">
    <citation type="submission" date="2024-05" db="EMBL/GenBank/DDBJ databases">
        <title>Genetic variation in Jamaican populations of the coffee berry borer (Hypothenemus hampei).</title>
        <authorList>
            <person name="Errbii M."/>
            <person name="Myrie A."/>
        </authorList>
    </citation>
    <scope>NUCLEOTIDE SEQUENCE [LARGE SCALE GENOMIC DNA]</scope>
    <source>
        <strain evidence="2">JA-Hopewell-2020-01-JO</strain>
        <tissue evidence="2">Whole body</tissue>
    </source>
</reference>
<dbReference type="EMBL" id="JBDJPC010000005">
    <property type="protein sequence ID" value="KAL1501890.1"/>
    <property type="molecule type" value="Genomic_DNA"/>
</dbReference>
<keyword evidence="1" id="KW-0812">Transmembrane</keyword>
<keyword evidence="1" id="KW-1133">Transmembrane helix</keyword>